<feature type="compositionally biased region" description="Basic and acidic residues" evidence="1">
    <location>
        <begin position="1"/>
        <end position="11"/>
    </location>
</feature>
<evidence type="ECO:0000313" key="4">
    <source>
        <dbReference type="Proteomes" id="UP000225706"/>
    </source>
</evidence>
<dbReference type="InterPro" id="IPR000718">
    <property type="entry name" value="Peptidase_M13"/>
</dbReference>
<gene>
    <name evidence="3" type="primary">Ece1</name>
    <name evidence="3" type="ORF">AWC38_SpisGene22035</name>
</gene>
<feature type="compositionally biased region" description="Basic and acidic residues" evidence="1">
    <location>
        <begin position="18"/>
        <end position="29"/>
    </location>
</feature>
<dbReference type="EMBL" id="LSMT01000883">
    <property type="protein sequence ID" value="PFX13851.1"/>
    <property type="molecule type" value="Genomic_DNA"/>
</dbReference>
<dbReference type="OrthoDB" id="5986041at2759"/>
<feature type="region of interest" description="Disordered" evidence="1">
    <location>
        <begin position="148"/>
        <end position="178"/>
    </location>
</feature>
<reference evidence="4" key="1">
    <citation type="journal article" date="2017" name="bioRxiv">
        <title>Comparative analysis of the genomes of Stylophora pistillata and Acropora digitifera provides evidence for extensive differences between species of corals.</title>
        <authorList>
            <person name="Voolstra C.R."/>
            <person name="Li Y."/>
            <person name="Liew Y.J."/>
            <person name="Baumgarten S."/>
            <person name="Zoccola D."/>
            <person name="Flot J.-F."/>
            <person name="Tambutte S."/>
            <person name="Allemand D."/>
            <person name="Aranda M."/>
        </authorList>
    </citation>
    <scope>NUCLEOTIDE SEQUENCE [LARGE SCALE GENOMIC DNA]</scope>
</reference>
<dbReference type="PANTHER" id="PTHR11733:SF240">
    <property type="entry name" value="GH14155P-RELATED"/>
    <property type="match status" value="1"/>
</dbReference>
<name>A0A2B4R875_STYPI</name>
<dbReference type="PROSITE" id="PS51885">
    <property type="entry name" value="NEPRILYSIN"/>
    <property type="match status" value="1"/>
</dbReference>
<sequence length="491" mass="56460">MPKRLLIDKMPEQPLVDKLPKRPPVDKLPKAPIVDKMPNRPLVDKMPEQPLVDKMPKLPLVDKLPKQPLVDKLPKRPLVDKLPKWPLVDKMPKRPLVDKMPKRPLVHKMPKRPLVDKMPKRPLVHKMPKRPPVDKLPKWPLVDKLPKRPLVDKMPNRPLVDKMPKRPLMDKMPKRPLVDKMPQRPLVDKMPKRPLVDKMPQRPLVDKMPKRPLVHKMPKRPLVDKMPKRPLMDKMPKRPLMDKMPTEIATNGNQTLNENIADNGGLKLAFKAYKSLVAKEGTEGTLPGLGLTEEQLFFIGFAQPWCSIYKKKAALLQLQTDSHTFPKYRIFGPLHNYDKFAEAYKCKAGSPMNPAKKCTLWSECLIGSGECEKHEALMETTRSFLSANLIYKPVDCFLLTELKSEKKHMKHRHTYRNILMFRSPESVCKMEGRTGCPTSSETQGLWVSEDVGESSIGSIPSDQRYLTWSSSIDRRGEMTMTKGLEENPWPS</sequence>
<dbReference type="AlphaFoldDB" id="A0A2B4R875"/>
<dbReference type="Pfam" id="PF01431">
    <property type="entry name" value="Peptidase_M13"/>
    <property type="match status" value="1"/>
</dbReference>
<evidence type="ECO:0000259" key="2">
    <source>
        <dbReference type="Pfam" id="PF01431"/>
    </source>
</evidence>
<evidence type="ECO:0000313" key="3">
    <source>
        <dbReference type="EMBL" id="PFX13851.1"/>
    </source>
</evidence>
<dbReference type="GO" id="GO:0005886">
    <property type="term" value="C:plasma membrane"/>
    <property type="evidence" value="ECO:0007669"/>
    <property type="project" value="TreeGrafter"/>
</dbReference>
<dbReference type="Proteomes" id="UP000225706">
    <property type="component" value="Unassembled WGS sequence"/>
</dbReference>
<dbReference type="SUPFAM" id="SSF55486">
    <property type="entry name" value="Metalloproteases ('zincins'), catalytic domain"/>
    <property type="match status" value="1"/>
</dbReference>
<proteinExistence type="predicted"/>
<dbReference type="InterPro" id="IPR018497">
    <property type="entry name" value="Peptidase_M13_C"/>
</dbReference>
<feature type="region of interest" description="Disordered" evidence="1">
    <location>
        <begin position="1"/>
        <end position="51"/>
    </location>
</feature>
<dbReference type="GO" id="GO:0004222">
    <property type="term" value="F:metalloendopeptidase activity"/>
    <property type="evidence" value="ECO:0007669"/>
    <property type="project" value="InterPro"/>
</dbReference>
<dbReference type="InterPro" id="IPR024079">
    <property type="entry name" value="MetalloPept_cat_dom_sf"/>
</dbReference>
<keyword evidence="4" id="KW-1185">Reference proteome</keyword>
<comment type="caution">
    <text evidence="3">The sequence shown here is derived from an EMBL/GenBank/DDBJ whole genome shotgun (WGS) entry which is preliminary data.</text>
</comment>
<dbReference type="STRING" id="50429.A0A2B4R875"/>
<protein>
    <submittedName>
        <fullName evidence="3">Endothelin-converting enzyme 1</fullName>
    </submittedName>
</protein>
<organism evidence="3 4">
    <name type="scientific">Stylophora pistillata</name>
    <name type="common">Smooth cauliflower coral</name>
    <dbReference type="NCBI Taxonomy" id="50429"/>
    <lineage>
        <taxon>Eukaryota</taxon>
        <taxon>Metazoa</taxon>
        <taxon>Cnidaria</taxon>
        <taxon>Anthozoa</taxon>
        <taxon>Hexacorallia</taxon>
        <taxon>Scleractinia</taxon>
        <taxon>Astrocoeniina</taxon>
        <taxon>Pocilloporidae</taxon>
        <taxon>Stylophora</taxon>
    </lineage>
</organism>
<evidence type="ECO:0000256" key="1">
    <source>
        <dbReference type="SAM" id="MobiDB-lite"/>
    </source>
</evidence>
<feature type="domain" description="Peptidase M13 C-terminal" evidence="2">
    <location>
        <begin position="241"/>
        <end position="359"/>
    </location>
</feature>
<dbReference type="PANTHER" id="PTHR11733">
    <property type="entry name" value="ZINC METALLOPROTEASE FAMILY M13 NEPRILYSIN-RELATED"/>
    <property type="match status" value="1"/>
</dbReference>
<accession>A0A2B4R875</accession>
<dbReference type="GO" id="GO:0016485">
    <property type="term" value="P:protein processing"/>
    <property type="evidence" value="ECO:0007669"/>
    <property type="project" value="TreeGrafter"/>
</dbReference>
<dbReference type="Gene3D" id="3.40.390.10">
    <property type="entry name" value="Collagenase (Catalytic Domain)"/>
    <property type="match status" value="1"/>
</dbReference>